<evidence type="ECO:0000256" key="10">
    <source>
        <dbReference type="SAM" id="Phobius"/>
    </source>
</evidence>
<keyword evidence="14" id="KW-1185">Reference proteome</keyword>
<feature type="domain" description="PASTA" evidence="12">
    <location>
        <begin position="313"/>
        <end position="379"/>
    </location>
</feature>
<evidence type="ECO:0000256" key="8">
    <source>
        <dbReference type="ARBA" id="ARBA00048679"/>
    </source>
</evidence>
<proteinExistence type="predicted"/>
<dbReference type="GO" id="GO:0005524">
    <property type="term" value="F:ATP binding"/>
    <property type="evidence" value="ECO:0007669"/>
    <property type="project" value="UniProtKB-KW"/>
</dbReference>
<sequence length="497" mass="53460">MSRLGVIIDNTYQLTEYINRGGMSIVYLAENIRLGNRWAVKEIVKTNDEYNRLYIDALIHEANMMKDLDYPAFPRIVDIIEDDYALYLVMDYIEGKTLEEILFEEGPQPEERVIGWGVQLCDAMSYLHNQPSPIIYRDMKPSNVIMKPDGSLRIIDFGVARVFHPEKTNDTVALGTKGFAPPEQYVGQTDERSDIYALGATMRYLLTGVNPRSNEAVDYPALYAQMGLSDKMIRILDKCTAINPADRYQTDSELCEALTEDDQAVKLARKMKKMKIILLVAAIVVFVIGLSVTVYSLVGIRQQEIIEATENAAPQLAVVPNLVGKTYEEAKALLEKEGLTCEKTESYNATVKKGVVISQDKRPNEVLEKGSKIVLTVSLGEEGETTEAEAEESKEKDSSESSSKSSSSNSSSNGSDDDNGSDSDSSRTSHSAEDNSGGGSSGSSSGSYYSPSSSASGADSGSASGADSGSASGADSGSASAAADSEGGEGGQSSQGG</sequence>
<keyword evidence="2 13" id="KW-0723">Serine/threonine-protein kinase</keyword>
<keyword evidence="6" id="KW-0067">ATP-binding</keyword>
<feature type="compositionally biased region" description="Gly residues" evidence="9">
    <location>
        <begin position="488"/>
        <end position="497"/>
    </location>
</feature>
<gene>
    <name evidence="13" type="ORF">JKK62_08860</name>
</gene>
<dbReference type="RefSeq" id="WP_201427601.1">
    <property type="nucleotide sequence ID" value="NZ_JAEQMG010000083.1"/>
</dbReference>
<evidence type="ECO:0000313" key="14">
    <source>
        <dbReference type="Proteomes" id="UP000633365"/>
    </source>
</evidence>
<evidence type="ECO:0000256" key="2">
    <source>
        <dbReference type="ARBA" id="ARBA00022527"/>
    </source>
</evidence>
<evidence type="ECO:0000256" key="4">
    <source>
        <dbReference type="ARBA" id="ARBA00022741"/>
    </source>
</evidence>
<dbReference type="AlphaFoldDB" id="A0A935C1M7"/>
<dbReference type="CDD" id="cd06577">
    <property type="entry name" value="PASTA_pknB"/>
    <property type="match status" value="1"/>
</dbReference>
<dbReference type="PROSITE" id="PS00108">
    <property type="entry name" value="PROTEIN_KINASE_ST"/>
    <property type="match status" value="1"/>
</dbReference>
<accession>A0A935C1M7</accession>
<reference evidence="13" key="1">
    <citation type="submission" date="2021-01" db="EMBL/GenBank/DDBJ databases">
        <title>Genome public.</title>
        <authorList>
            <person name="Liu C."/>
            <person name="Sun Q."/>
        </authorList>
    </citation>
    <scope>NUCLEOTIDE SEQUENCE</scope>
    <source>
        <strain evidence="13">M6</strain>
    </source>
</reference>
<dbReference type="PANTHER" id="PTHR43289:SF34">
    <property type="entry name" value="SERINE_THREONINE-PROTEIN KINASE YBDM-RELATED"/>
    <property type="match status" value="1"/>
</dbReference>
<dbReference type="Pfam" id="PF03793">
    <property type="entry name" value="PASTA"/>
    <property type="match status" value="1"/>
</dbReference>
<dbReference type="Gene3D" id="3.30.10.20">
    <property type="match status" value="1"/>
</dbReference>
<evidence type="ECO:0000259" key="11">
    <source>
        <dbReference type="PROSITE" id="PS50011"/>
    </source>
</evidence>
<feature type="compositionally biased region" description="Low complexity" evidence="9">
    <location>
        <begin position="442"/>
        <end position="485"/>
    </location>
</feature>
<dbReference type="PROSITE" id="PS50011">
    <property type="entry name" value="PROTEIN_KINASE_DOM"/>
    <property type="match status" value="1"/>
</dbReference>
<evidence type="ECO:0000256" key="7">
    <source>
        <dbReference type="ARBA" id="ARBA00047899"/>
    </source>
</evidence>
<feature type="region of interest" description="Disordered" evidence="9">
    <location>
        <begin position="378"/>
        <end position="497"/>
    </location>
</feature>
<feature type="compositionally biased region" description="Acidic residues" evidence="9">
    <location>
        <begin position="381"/>
        <end position="390"/>
    </location>
</feature>
<evidence type="ECO:0000256" key="1">
    <source>
        <dbReference type="ARBA" id="ARBA00012513"/>
    </source>
</evidence>
<dbReference type="EC" id="2.7.11.1" evidence="1"/>
<comment type="caution">
    <text evidence="13">The sequence shown here is derived from an EMBL/GenBank/DDBJ whole genome shotgun (WGS) entry which is preliminary data.</text>
</comment>
<keyword evidence="10" id="KW-0812">Transmembrane</keyword>
<dbReference type="InterPro" id="IPR008271">
    <property type="entry name" value="Ser/Thr_kinase_AS"/>
</dbReference>
<keyword evidence="10" id="KW-1133">Transmembrane helix</keyword>
<dbReference type="PROSITE" id="PS51178">
    <property type="entry name" value="PASTA"/>
    <property type="match status" value="1"/>
</dbReference>
<dbReference type="EMBL" id="JAEQMG010000083">
    <property type="protein sequence ID" value="MBK6088756.1"/>
    <property type="molecule type" value="Genomic_DNA"/>
</dbReference>
<dbReference type="InterPro" id="IPR005543">
    <property type="entry name" value="PASTA_dom"/>
</dbReference>
<feature type="domain" description="Protein kinase" evidence="11">
    <location>
        <begin position="12"/>
        <end position="259"/>
    </location>
</feature>
<dbReference type="InterPro" id="IPR011009">
    <property type="entry name" value="Kinase-like_dom_sf"/>
</dbReference>
<evidence type="ECO:0000256" key="6">
    <source>
        <dbReference type="ARBA" id="ARBA00022840"/>
    </source>
</evidence>
<dbReference type="InterPro" id="IPR000719">
    <property type="entry name" value="Prot_kinase_dom"/>
</dbReference>
<dbReference type="SMART" id="SM00220">
    <property type="entry name" value="S_TKc"/>
    <property type="match status" value="1"/>
</dbReference>
<evidence type="ECO:0000313" key="13">
    <source>
        <dbReference type="EMBL" id="MBK6088756.1"/>
    </source>
</evidence>
<feature type="compositionally biased region" description="Low complexity" evidence="9">
    <location>
        <begin position="400"/>
        <end position="414"/>
    </location>
</feature>
<evidence type="ECO:0000259" key="12">
    <source>
        <dbReference type="PROSITE" id="PS51178"/>
    </source>
</evidence>
<evidence type="ECO:0000256" key="5">
    <source>
        <dbReference type="ARBA" id="ARBA00022777"/>
    </source>
</evidence>
<feature type="compositionally biased region" description="Basic and acidic residues" evidence="9">
    <location>
        <begin position="424"/>
        <end position="433"/>
    </location>
</feature>
<keyword evidence="10" id="KW-0472">Membrane</keyword>
<comment type="catalytic activity">
    <reaction evidence="8">
        <text>L-seryl-[protein] + ATP = O-phospho-L-seryl-[protein] + ADP + H(+)</text>
        <dbReference type="Rhea" id="RHEA:17989"/>
        <dbReference type="Rhea" id="RHEA-COMP:9863"/>
        <dbReference type="Rhea" id="RHEA-COMP:11604"/>
        <dbReference type="ChEBI" id="CHEBI:15378"/>
        <dbReference type="ChEBI" id="CHEBI:29999"/>
        <dbReference type="ChEBI" id="CHEBI:30616"/>
        <dbReference type="ChEBI" id="CHEBI:83421"/>
        <dbReference type="ChEBI" id="CHEBI:456216"/>
        <dbReference type="EC" id="2.7.11.1"/>
    </reaction>
</comment>
<organism evidence="13 14">
    <name type="scientific">Ruminococcus difficilis</name>
    <dbReference type="NCBI Taxonomy" id="2763069"/>
    <lineage>
        <taxon>Bacteria</taxon>
        <taxon>Bacillati</taxon>
        <taxon>Bacillota</taxon>
        <taxon>Clostridia</taxon>
        <taxon>Eubacteriales</taxon>
        <taxon>Oscillospiraceae</taxon>
        <taxon>Ruminococcus</taxon>
    </lineage>
</organism>
<dbReference type="Gene3D" id="1.10.510.10">
    <property type="entry name" value="Transferase(Phosphotransferase) domain 1"/>
    <property type="match status" value="1"/>
</dbReference>
<keyword evidence="3" id="KW-0808">Transferase</keyword>
<keyword evidence="4" id="KW-0547">Nucleotide-binding</keyword>
<dbReference type="Pfam" id="PF00069">
    <property type="entry name" value="Pkinase"/>
    <property type="match status" value="1"/>
</dbReference>
<dbReference type="SUPFAM" id="SSF54184">
    <property type="entry name" value="Penicillin-binding protein 2x (pbp-2x), c-terminal domain"/>
    <property type="match status" value="1"/>
</dbReference>
<keyword evidence="5 13" id="KW-0418">Kinase</keyword>
<evidence type="ECO:0000256" key="9">
    <source>
        <dbReference type="SAM" id="MobiDB-lite"/>
    </source>
</evidence>
<evidence type="ECO:0000256" key="3">
    <source>
        <dbReference type="ARBA" id="ARBA00022679"/>
    </source>
</evidence>
<name>A0A935C1M7_9FIRM</name>
<feature type="transmembrane region" description="Helical" evidence="10">
    <location>
        <begin position="276"/>
        <end position="298"/>
    </location>
</feature>
<protein>
    <recommendedName>
        <fullName evidence="1">non-specific serine/threonine protein kinase</fullName>
        <ecNumber evidence="1">2.7.11.1</ecNumber>
    </recommendedName>
</protein>
<dbReference type="Proteomes" id="UP000633365">
    <property type="component" value="Unassembled WGS sequence"/>
</dbReference>
<dbReference type="GO" id="GO:0004674">
    <property type="term" value="F:protein serine/threonine kinase activity"/>
    <property type="evidence" value="ECO:0007669"/>
    <property type="project" value="UniProtKB-KW"/>
</dbReference>
<dbReference type="SUPFAM" id="SSF56112">
    <property type="entry name" value="Protein kinase-like (PK-like)"/>
    <property type="match status" value="1"/>
</dbReference>
<dbReference type="SMART" id="SM00740">
    <property type="entry name" value="PASTA"/>
    <property type="match status" value="1"/>
</dbReference>
<comment type="catalytic activity">
    <reaction evidence="7">
        <text>L-threonyl-[protein] + ATP = O-phospho-L-threonyl-[protein] + ADP + H(+)</text>
        <dbReference type="Rhea" id="RHEA:46608"/>
        <dbReference type="Rhea" id="RHEA-COMP:11060"/>
        <dbReference type="Rhea" id="RHEA-COMP:11605"/>
        <dbReference type="ChEBI" id="CHEBI:15378"/>
        <dbReference type="ChEBI" id="CHEBI:30013"/>
        <dbReference type="ChEBI" id="CHEBI:30616"/>
        <dbReference type="ChEBI" id="CHEBI:61977"/>
        <dbReference type="ChEBI" id="CHEBI:456216"/>
        <dbReference type="EC" id="2.7.11.1"/>
    </reaction>
</comment>
<dbReference type="PANTHER" id="PTHR43289">
    <property type="entry name" value="MITOGEN-ACTIVATED PROTEIN KINASE KINASE KINASE 20-RELATED"/>
    <property type="match status" value="1"/>
</dbReference>
<dbReference type="CDD" id="cd14014">
    <property type="entry name" value="STKc_PknB_like"/>
    <property type="match status" value="1"/>
</dbReference>